<feature type="domain" description="BTB" evidence="1">
    <location>
        <begin position="255"/>
        <end position="323"/>
    </location>
</feature>
<sequence length="447" mass="51424">MDDSWHSGQSLLHHPNRNIVLFSNPPRTDYSHHQQIHPLAVQQHNHPPFGASTSRNAALVASAEAAPQNECVTAWEPLQLRQEWTIHNFTKALDLATFGTCMRSRNFRDESMPDICWQLCLYPGGKREENSGNVSLFLKMSTTENQREFTVRAEYRFYFLDDTGAARFSNVNTGDFKVKPAKGSHSWGLRNIPRQKVLNCIRSNNSLHIVCQIELVPDFNKLQTHVRREHRIDPIILTKEFLERNHKMFISGEGSDCIVECGNQEFPVHKFVLMAHSDVFRAMFNHKDTLESVESRIRITDFGPETVHQMLTYMYSGGLPEDFSDEQASNLIEISEKYQLDSLKIICQDKLISRLSMANVCSMVTIADIHNADLLMSACIPLVRSHIRQLMASQEWTEMKTNNPRLLNLVLEKVIVISEKNLPTPQQKNLQPPQKRIRLNDMYYHPS</sequence>
<dbReference type="SUPFAM" id="SSF49599">
    <property type="entry name" value="TRAF domain-like"/>
    <property type="match status" value="1"/>
</dbReference>
<dbReference type="PROSITE" id="PS50144">
    <property type="entry name" value="MATH"/>
    <property type="match status" value="1"/>
</dbReference>
<dbReference type="Proteomes" id="UP000887561">
    <property type="component" value="Unplaced"/>
</dbReference>
<dbReference type="CDD" id="cd18186">
    <property type="entry name" value="BTB_POZ_ZBTB_KLHL-like"/>
    <property type="match status" value="1"/>
</dbReference>
<evidence type="ECO:0000313" key="4">
    <source>
        <dbReference type="WBParaSite" id="scaffold717_cov220.g1670"/>
    </source>
</evidence>
<dbReference type="Pfam" id="PF00651">
    <property type="entry name" value="BTB"/>
    <property type="match status" value="1"/>
</dbReference>
<feature type="domain" description="MATH" evidence="2">
    <location>
        <begin position="79"/>
        <end position="213"/>
    </location>
</feature>
<dbReference type="PROSITE" id="PS50097">
    <property type="entry name" value="BTB"/>
    <property type="match status" value="1"/>
</dbReference>
<dbReference type="SUPFAM" id="SSF54695">
    <property type="entry name" value="POZ domain"/>
    <property type="match status" value="1"/>
</dbReference>
<dbReference type="Pfam" id="PF22486">
    <property type="entry name" value="MATH_2"/>
    <property type="match status" value="1"/>
</dbReference>
<dbReference type="Gene3D" id="1.25.40.420">
    <property type="match status" value="1"/>
</dbReference>
<dbReference type="PANTHER" id="PTHR24413">
    <property type="entry name" value="SPECKLE-TYPE POZ PROTEIN"/>
    <property type="match status" value="1"/>
</dbReference>
<evidence type="ECO:0000259" key="1">
    <source>
        <dbReference type="PROSITE" id="PS50097"/>
    </source>
</evidence>
<dbReference type="Gene3D" id="2.60.210.10">
    <property type="entry name" value="Apoptosis, Tumor Necrosis Factor Receptor Associated Protein 2, Chain A"/>
    <property type="match status" value="1"/>
</dbReference>
<keyword evidence="3" id="KW-1185">Reference proteome</keyword>
<dbReference type="GO" id="GO:0030163">
    <property type="term" value="P:protein catabolic process"/>
    <property type="evidence" value="ECO:0007669"/>
    <property type="project" value="UniProtKB-ARBA"/>
</dbReference>
<evidence type="ECO:0000313" key="3">
    <source>
        <dbReference type="Proteomes" id="UP000887561"/>
    </source>
</evidence>
<reference evidence="4" key="1">
    <citation type="submission" date="2022-11" db="UniProtKB">
        <authorList>
            <consortium name="WormBaseParasite"/>
        </authorList>
    </citation>
    <scope>IDENTIFICATION</scope>
</reference>
<dbReference type="InterPro" id="IPR000210">
    <property type="entry name" value="BTB/POZ_dom"/>
</dbReference>
<evidence type="ECO:0000259" key="2">
    <source>
        <dbReference type="PROSITE" id="PS50144"/>
    </source>
</evidence>
<organism evidence="3 4">
    <name type="scientific">Meloidogyne javanica</name>
    <name type="common">Root-knot nematode worm</name>
    <dbReference type="NCBI Taxonomy" id="6303"/>
    <lineage>
        <taxon>Eukaryota</taxon>
        <taxon>Metazoa</taxon>
        <taxon>Ecdysozoa</taxon>
        <taxon>Nematoda</taxon>
        <taxon>Chromadorea</taxon>
        <taxon>Rhabditida</taxon>
        <taxon>Tylenchina</taxon>
        <taxon>Tylenchomorpha</taxon>
        <taxon>Tylenchoidea</taxon>
        <taxon>Meloidogynidae</taxon>
        <taxon>Meloidogyninae</taxon>
        <taxon>Meloidogyne</taxon>
        <taxon>Meloidogyne incognita group</taxon>
    </lineage>
</organism>
<dbReference type="Gene3D" id="3.30.710.10">
    <property type="entry name" value="Potassium Channel Kv1.1, Chain A"/>
    <property type="match status" value="1"/>
</dbReference>
<protein>
    <submittedName>
        <fullName evidence="4">Uncharacterized protein</fullName>
    </submittedName>
</protein>
<dbReference type="CDD" id="cd00121">
    <property type="entry name" value="MATH"/>
    <property type="match status" value="1"/>
</dbReference>
<dbReference type="InterPro" id="IPR011333">
    <property type="entry name" value="SKP1/BTB/POZ_sf"/>
</dbReference>
<dbReference type="AlphaFoldDB" id="A0A915N628"/>
<proteinExistence type="predicted"/>
<dbReference type="InterPro" id="IPR002083">
    <property type="entry name" value="MATH/TRAF_dom"/>
</dbReference>
<dbReference type="WBParaSite" id="scaffold717_cov220.g1670">
    <property type="protein sequence ID" value="scaffold717_cov220.g1670"/>
    <property type="gene ID" value="scaffold717_cov220.g1670"/>
</dbReference>
<accession>A0A915N628</accession>
<name>A0A915N628_MELJA</name>
<dbReference type="InterPro" id="IPR008974">
    <property type="entry name" value="TRAF-like"/>
</dbReference>
<dbReference type="SMART" id="SM00225">
    <property type="entry name" value="BTB"/>
    <property type="match status" value="1"/>
</dbReference>